<gene>
    <name evidence="3" type="ORF">ACH3VR_15975</name>
</gene>
<dbReference type="CDD" id="cd03801">
    <property type="entry name" value="GT4_PimA-like"/>
    <property type="match status" value="1"/>
</dbReference>
<reference evidence="3 4" key="1">
    <citation type="submission" date="2024-09" db="EMBL/GenBank/DDBJ databases">
        <authorList>
            <person name="Pan X."/>
        </authorList>
    </citation>
    <scope>NUCLEOTIDE SEQUENCE [LARGE SCALE GENOMIC DNA]</scope>
    <source>
        <strain evidence="3 4">B2969</strain>
    </source>
</reference>
<organism evidence="3 4">
    <name type="scientific">Microbacterium alkaliflavum</name>
    <dbReference type="NCBI Taxonomy" id="3248839"/>
    <lineage>
        <taxon>Bacteria</taxon>
        <taxon>Bacillati</taxon>
        <taxon>Actinomycetota</taxon>
        <taxon>Actinomycetes</taxon>
        <taxon>Micrococcales</taxon>
        <taxon>Microbacteriaceae</taxon>
        <taxon>Microbacterium</taxon>
    </lineage>
</organism>
<comment type="caution">
    <text evidence="3">The sequence shown here is derived from an EMBL/GenBank/DDBJ whole genome shotgun (WGS) entry which is preliminary data.</text>
</comment>
<proteinExistence type="predicted"/>
<name>A0ABW7QAY4_9MICO</name>
<keyword evidence="4" id="KW-1185">Reference proteome</keyword>
<keyword evidence="1 3" id="KW-0808">Transferase</keyword>
<evidence type="ECO:0000313" key="3">
    <source>
        <dbReference type="EMBL" id="MFH8251865.1"/>
    </source>
</evidence>
<dbReference type="Proteomes" id="UP001610861">
    <property type="component" value="Unassembled WGS sequence"/>
</dbReference>
<sequence>MSARVVWFVVPDTVDDPTQVSGGNVCDLRVRDGLEALGWDVRFTTVEPDAAVRALATVPPGALVLVDGLVAGRSPGAVEAAARCARVVVLAHMVSAAFADADLDIVEGERRAFRAAHAIVTTSAWTRDELVRRALADPDRIVVATPGADVAAPAIGTADGVALLCVGVVAAHKGQDVLVEALAGLRREPAWTCTIAGSLETDPAYAGRVEELARVAGLDGRVRMPGALVDEGLEGAYRDADLLVAPSLVESYGMVIADALGRGIPVIASDVGGIPEAVAPSRAAVLVPPGDPGALRDALGRWMRDAALRERLRCEARRGRGARTSWTETATRVAEALEGVR</sequence>
<dbReference type="InterPro" id="IPR001296">
    <property type="entry name" value="Glyco_trans_1"/>
</dbReference>
<keyword evidence="3" id="KW-0328">Glycosyltransferase</keyword>
<evidence type="ECO:0000256" key="1">
    <source>
        <dbReference type="ARBA" id="ARBA00022679"/>
    </source>
</evidence>
<evidence type="ECO:0000313" key="4">
    <source>
        <dbReference type="Proteomes" id="UP001610861"/>
    </source>
</evidence>
<dbReference type="EMBL" id="JBIQWL010000006">
    <property type="protein sequence ID" value="MFH8251865.1"/>
    <property type="molecule type" value="Genomic_DNA"/>
</dbReference>
<dbReference type="Gene3D" id="3.40.50.2000">
    <property type="entry name" value="Glycogen Phosphorylase B"/>
    <property type="match status" value="2"/>
</dbReference>
<dbReference type="PANTHER" id="PTHR46401">
    <property type="entry name" value="GLYCOSYLTRANSFERASE WBBK-RELATED"/>
    <property type="match status" value="1"/>
</dbReference>
<evidence type="ECO:0000259" key="2">
    <source>
        <dbReference type="Pfam" id="PF00534"/>
    </source>
</evidence>
<dbReference type="SUPFAM" id="SSF53756">
    <property type="entry name" value="UDP-Glycosyltransferase/glycogen phosphorylase"/>
    <property type="match status" value="1"/>
</dbReference>
<dbReference type="EC" id="2.4.-.-" evidence="3"/>
<accession>A0ABW7QAY4</accession>
<feature type="domain" description="Glycosyl transferase family 1" evidence="2">
    <location>
        <begin position="163"/>
        <end position="317"/>
    </location>
</feature>
<dbReference type="Pfam" id="PF00534">
    <property type="entry name" value="Glycos_transf_1"/>
    <property type="match status" value="1"/>
</dbReference>
<dbReference type="GO" id="GO:0016757">
    <property type="term" value="F:glycosyltransferase activity"/>
    <property type="evidence" value="ECO:0007669"/>
    <property type="project" value="UniProtKB-KW"/>
</dbReference>
<dbReference type="RefSeq" id="WP_397557315.1">
    <property type="nucleotide sequence ID" value="NZ_JBIQWL010000006.1"/>
</dbReference>
<dbReference type="PANTHER" id="PTHR46401:SF2">
    <property type="entry name" value="GLYCOSYLTRANSFERASE WBBK-RELATED"/>
    <property type="match status" value="1"/>
</dbReference>
<protein>
    <submittedName>
        <fullName evidence="3">Glycosyltransferase family 4 protein</fullName>
        <ecNumber evidence="3">2.4.-.-</ecNumber>
    </submittedName>
</protein>